<dbReference type="Proteomes" id="UP000011135">
    <property type="component" value="Unassembled WGS sequence"/>
</dbReference>
<dbReference type="OrthoDB" id="982450at2"/>
<dbReference type="STRING" id="1237149.C900_02362"/>
<gene>
    <name evidence="1" type="ORF">C900_02362</name>
</gene>
<organism evidence="1 2">
    <name type="scientific">Fulvivirga imtechensis AK7</name>
    <dbReference type="NCBI Taxonomy" id="1237149"/>
    <lineage>
        <taxon>Bacteria</taxon>
        <taxon>Pseudomonadati</taxon>
        <taxon>Bacteroidota</taxon>
        <taxon>Cytophagia</taxon>
        <taxon>Cytophagales</taxon>
        <taxon>Fulvivirgaceae</taxon>
        <taxon>Fulvivirga</taxon>
    </lineage>
</organism>
<dbReference type="EMBL" id="AMZN01000033">
    <property type="protein sequence ID" value="ELR71777.1"/>
    <property type="molecule type" value="Genomic_DNA"/>
</dbReference>
<proteinExistence type="predicted"/>
<keyword evidence="2" id="KW-1185">Reference proteome</keyword>
<dbReference type="AlphaFoldDB" id="L8JX46"/>
<reference evidence="1 2" key="1">
    <citation type="submission" date="2012-12" db="EMBL/GenBank/DDBJ databases">
        <title>Genome assembly of Fulvivirga imtechensis AK7.</title>
        <authorList>
            <person name="Nupur N."/>
            <person name="Khatri I."/>
            <person name="Kumar R."/>
            <person name="Subramanian S."/>
            <person name="Pinnaka A."/>
        </authorList>
    </citation>
    <scope>NUCLEOTIDE SEQUENCE [LARGE SCALE GENOMIC DNA]</scope>
    <source>
        <strain evidence="1 2">AK7</strain>
    </source>
</reference>
<accession>L8JX46</accession>
<evidence type="ECO:0000313" key="2">
    <source>
        <dbReference type="Proteomes" id="UP000011135"/>
    </source>
</evidence>
<comment type="caution">
    <text evidence="1">The sequence shown here is derived from an EMBL/GenBank/DDBJ whole genome shotgun (WGS) entry which is preliminary data.</text>
</comment>
<sequence length="73" mass="8541">MSEKRFYTPTELLKKYPQVADKLRWSRNDLGHLVRTGVIYGERVKGKTIIDEQSFLNAVRFTNSVIESRLIKV</sequence>
<name>L8JX46_9BACT</name>
<evidence type="ECO:0000313" key="1">
    <source>
        <dbReference type="EMBL" id="ELR71777.1"/>
    </source>
</evidence>
<dbReference type="RefSeq" id="WP_009579759.1">
    <property type="nucleotide sequence ID" value="NZ_AMZN01000033.1"/>
</dbReference>
<protein>
    <submittedName>
        <fullName evidence="1">Uncharacterized protein</fullName>
    </submittedName>
</protein>